<keyword evidence="2" id="KW-1185">Reference proteome</keyword>
<protein>
    <submittedName>
        <fullName evidence="1">Uncharacterized protein</fullName>
    </submittedName>
</protein>
<dbReference type="PANTHER" id="PTHR47403:SF6">
    <property type="entry name" value="N-ACETYLTRANSFERASE DOMAIN-CONTAINING PROTEIN"/>
    <property type="match status" value="1"/>
</dbReference>
<dbReference type="PANTHER" id="PTHR47403">
    <property type="entry name" value="LOC100145250 PROTEIN"/>
    <property type="match status" value="1"/>
</dbReference>
<dbReference type="Proteomes" id="UP000507470">
    <property type="component" value="Unassembled WGS sequence"/>
</dbReference>
<gene>
    <name evidence="1" type="ORF">MCOR_22235</name>
</gene>
<reference evidence="1 2" key="1">
    <citation type="submission" date="2020-06" db="EMBL/GenBank/DDBJ databases">
        <authorList>
            <person name="Li R."/>
            <person name="Bekaert M."/>
        </authorList>
    </citation>
    <scope>NUCLEOTIDE SEQUENCE [LARGE SCALE GENOMIC DNA]</scope>
    <source>
        <strain evidence="2">wild</strain>
    </source>
</reference>
<organism evidence="1 2">
    <name type="scientific">Mytilus coruscus</name>
    <name type="common">Sea mussel</name>
    <dbReference type="NCBI Taxonomy" id="42192"/>
    <lineage>
        <taxon>Eukaryota</taxon>
        <taxon>Metazoa</taxon>
        <taxon>Spiralia</taxon>
        <taxon>Lophotrochozoa</taxon>
        <taxon>Mollusca</taxon>
        <taxon>Bivalvia</taxon>
        <taxon>Autobranchia</taxon>
        <taxon>Pteriomorphia</taxon>
        <taxon>Mytilida</taxon>
        <taxon>Mytiloidea</taxon>
        <taxon>Mytilidae</taxon>
        <taxon>Mytilinae</taxon>
        <taxon>Mytilus</taxon>
    </lineage>
</organism>
<dbReference type="AlphaFoldDB" id="A0A6J8BWS2"/>
<evidence type="ECO:0000313" key="1">
    <source>
        <dbReference type="EMBL" id="CAC5386837.1"/>
    </source>
</evidence>
<proteinExistence type="predicted"/>
<dbReference type="OrthoDB" id="6086192at2759"/>
<accession>A0A6J8BWS2</accession>
<evidence type="ECO:0000313" key="2">
    <source>
        <dbReference type="Proteomes" id="UP000507470"/>
    </source>
</evidence>
<dbReference type="EMBL" id="CACVKT020003931">
    <property type="protein sequence ID" value="CAC5386837.1"/>
    <property type="molecule type" value="Genomic_DNA"/>
</dbReference>
<name>A0A6J8BWS2_MYTCO</name>
<sequence length="184" mass="21186">MSSLLHHNHSGIEYDYKTLNLEILMNKKLCSLSIAIVYLHTASIPKEKYINVIMNMKRTFHIIKRTLHIASKIKQSDAVDTNMITFHRVKVDDYYKVMSIRSPEDVYEGYDYLPDRFHKLISSSSIEGYAASIDKKLVAFQLVNLLDDGRTVLKQAGRVDKEYEGTGIYNALDSFTQQKYNLLG</sequence>